<dbReference type="EMBL" id="JAAMOZ010000001">
    <property type="protein sequence ID" value="NIH57787.1"/>
    <property type="molecule type" value="Genomic_DNA"/>
</dbReference>
<feature type="region of interest" description="Disordered" evidence="1">
    <location>
        <begin position="182"/>
        <end position="211"/>
    </location>
</feature>
<keyword evidence="2" id="KW-1133">Transmembrane helix</keyword>
<evidence type="ECO:0000256" key="1">
    <source>
        <dbReference type="SAM" id="MobiDB-lite"/>
    </source>
</evidence>
<feature type="transmembrane region" description="Helical" evidence="2">
    <location>
        <begin position="59"/>
        <end position="81"/>
    </location>
</feature>
<protein>
    <submittedName>
        <fullName evidence="3">Uncharacterized protein</fullName>
    </submittedName>
</protein>
<evidence type="ECO:0000256" key="2">
    <source>
        <dbReference type="SAM" id="Phobius"/>
    </source>
</evidence>
<evidence type="ECO:0000313" key="4">
    <source>
        <dbReference type="Proteomes" id="UP000749311"/>
    </source>
</evidence>
<evidence type="ECO:0000313" key="3">
    <source>
        <dbReference type="EMBL" id="NIH57787.1"/>
    </source>
</evidence>
<feature type="region of interest" description="Disordered" evidence="1">
    <location>
        <begin position="133"/>
        <end position="161"/>
    </location>
</feature>
<feature type="compositionally biased region" description="Low complexity" evidence="1">
    <location>
        <begin position="183"/>
        <end position="195"/>
    </location>
</feature>
<name>A0ABX0SM30_9ACTN</name>
<keyword evidence="4" id="KW-1185">Reference proteome</keyword>
<proteinExistence type="predicted"/>
<reference evidence="3 4" key="1">
    <citation type="submission" date="2020-02" db="EMBL/GenBank/DDBJ databases">
        <title>Sequencing the genomes of 1000 actinobacteria strains.</title>
        <authorList>
            <person name="Klenk H.-P."/>
        </authorList>
    </citation>
    <scope>NUCLEOTIDE SEQUENCE [LARGE SCALE GENOMIC DNA]</scope>
    <source>
        <strain evidence="3 4">DSM 19609</strain>
    </source>
</reference>
<feature type="compositionally biased region" description="Low complexity" evidence="1">
    <location>
        <begin position="137"/>
        <end position="151"/>
    </location>
</feature>
<comment type="caution">
    <text evidence="3">The sequence shown here is derived from an EMBL/GenBank/DDBJ whole genome shotgun (WGS) entry which is preliminary data.</text>
</comment>
<keyword evidence="2" id="KW-0472">Membrane</keyword>
<keyword evidence="2" id="KW-0812">Transmembrane</keyword>
<feature type="compositionally biased region" description="Polar residues" evidence="1">
    <location>
        <begin position="152"/>
        <end position="161"/>
    </location>
</feature>
<organism evidence="3 4">
    <name type="scientific">Brooklawnia cerclae</name>
    <dbReference type="NCBI Taxonomy" id="349934"/>
    <lineage>
        <taxon>Bacteria</taxon>
        <taxon>Bacillati</taxon>
        <taxon>Actinomycetota</taxon>
        <taxon>Actinomycetes</taxon>
        <taxon>Propionibacteriales</taxon>
        <taxon>Propionibacteriaceae</taxon>
        <taxon>Brooklawnia</taxon>
    </lineage>
</organism>
<accession>A0ABX0SM30</accession>
<dbReference type="RefSeq" id="WP_167168063.1">
    <property type="nucleotide sequence ID" value="NZ_BAAAOO010000007.1"/>
</dbReference>
<sequence length="211" mass="21146">MADEDNAADALPPKPDDTMIIPVQSPSSPNPEPATAPTRASLLGFLGRNSSDSDESRGFVGALIVGAVALVIALMALTVAIGRSPQSAIAGTTPVASSASASAAVPTTYSSPPQTGVRYTPQPIVTGVTQHAPSYEASTPTPSATSSTTTANDQGRGNSETTDTATAAITFSWNIPTVTLDYPGNNPWQPGNNNGNGNGAVTLDGAAQPAA</sequence>
<feature type="region of interest" description="Disordered" evidence="1">
    <location>
        <begin position="96"/>
        <end position="118"/>
    </location>
</feature>
<gene>
    <name evidence="3" type="ORF">FB473_002432</name>
</gene>
<dbReference type="Proteomes" id="UP000749311">
    <property type="component" value="Unassembled WGS sequence"/>
</dbReference>
<feature type="region of interest" description="Disordered" evidence="1">
    <location>
        <begin position="1"/>
        <end position="39"/>
    </location>
</feature>
<feature type="compositionally biased region" description="Low complexity" evidence="1">
    <location>
        <begin position="96"/>
        <end position="113"/>
    </location>
</feature>